<keyword evidence="1" id="KW-0472">Membrane</keyword>
<dbReference type="GO" id="GO:0004175">
    <property type="term" value="F:endopeptidase activity"/>
    <property type="evidence" value="ECO:0007669"/>
    <property type="project" value="UniProtKB-ARBA"/>
</dbReference>
<evidence type="ECO:0000313" key="3">
    <source>
        <dbReference type="EMBL" id="MCY8509795.1"/>
    </source>
</evidence>
<feature type="transmembrane region" description="Helical" evidence="1">
    <location>
        <begin position="87"/>
        <end position="110"/>
    </location>
</feature>
<keyword evidence="3" id="KW-0378">Hydrolase</keyword>
<feature type="transmembrane region" description="Helical" evidence="1">
    <location>
        <begin position="163"/>
        <end position="188"/>
    </location>
</feature>
<sequence length="245" mass="27741">MEIVFWIVILFLLTYEPIFGFYHFQKFKQNMKRSESAKIKYYKDVMVGLWVPALFILTLAVCTDLSLKQMGITIPAIHTGTLGSFASYIFLGLGILYFGLVLYGIIGYWCSQKVKHDLSKKKAEEMKKSDIGDILPITLKEKRIWNYVSLTAGITEELIYRGFLLFALAALFPSLSIWIVVLAASLIFGLAHTYQGFWQGVVRTSCFGFLFCSLSIILGSIIPLIVLHFLVDYIGKLGDENVFKA</sequence>
<feature type="transmembrane region" description="Helical" evidence="1">
    <location>
        <begin position="208"/>
        <end position="231"/>
    </location>
</feature>
<keyword evidence="1" id="KW-0812">Transmembrane</keyword>
<dbReference type="EMBL" id="JALAQA010000005">
    <property type="protein sequence ID" value="MCY8509795.1"/>
    <property type="molecule type" value="Genomic_DNA"/>
</dbReference>
<protein>
    <submittedName>
        <fullName evidence="3">CPBP family intramembrane metalloprotease</fullName>
    </submittedName>
</protein>
<dbReference type="InterPro" id="IPR003675">
    <property type="entry name" value="Rce1/LyrA-like_dom"/>
</dbReference>
<evidence type="ECO:0000259" key="2">
    <source>
        <dbReference type="Pfam" id="PF02517"/>
    </source>
</evidence>
<keyword evidence="3" id="KW-0645">Protease</keyword>
<evidence type="ECO:0000313" key="4">
    <source>
        <dbReference type="Proteomes" id="UP001075387"/>
    </source>
</evidence>
<dbReference type="Proteomes" id="UP001075387">
    <property type="component" value="Unassembled WGS sequence"/>
</dbReference>
<dbReference type="GO" id="GO:0080120">
    <property type="term" value="P:CAAX-box protein maturation"/>
    <property type="evidence" value="ECO:0007669"/>
    <property type="project" value="UniProtKB-ARBA"/>
</dbReference>
<keyword evidence="3" id="KW-0482">Metalloprotease</keyword>
<accession>A0AAP3CS83</accession>
<comment type="caution">
    <text evidence="3">The sequence shown here is derived from an EMBL/GenBank/DDBJ whole genome shotgun (WGS) entry which is preliminary data.</text>
</comment>
<reference evidence="3" key="1">
    <citation type="submission" date="2022-02" db="EMBL/GenBank/DDBJ databases">
        <title>Crop Bioprotection Bacillus Genome Sequencing.</title>
        <authorList>
            <person name="Dunlap C."/>
        </authorList>
    </citation>
    <scope>NUCLEOTIDE SEQUENCE</scope>
    <source>
        <strain evidence="3">CK3O2B-54A</strain>
    </source>
</reference>
<name>A0AAP3CS83_BACMO</name>
<proteinExistence type="predicted"/>
<feature type="transmembrane region" description="Helical" evidence="1">
    <location>
        <begin position="6"/>
        <end position="24"/>
    </location>
</feature>
<evidence type="ECO:0000256" key="1">
    <source>
        <dbReference type="SAM" id="Phobius"/>
    </source>
</evidence>
<organism evidence="3 4">
    <name type="scientific">Bacillus mojavensis</name>
    <dbReference type="NCBI Taxonomy" id="72360"/>
    <lineage>
        <taxon>Bacteria</taxon>
        <taxon>Bacillati</taxon>
        <taxon>Bacillota</taxon>
        <taxon>Bacilli</taxon>
        <taxon>Bacillales</taxon>
        <taxon>Bacillaceae</taxon>
        <taxon>Bacillus</taxon>
    </lineage>
</organism>
<dbReference type="RefSeq" id="WP_268446150.1">
    <property type="nucleotide sequence ID" value="NZ_JALANC010000001.1"/>
</dbReference>
<feature type="domain" description="CAAX prenyl protease 2/Lysostaphin resistance protein A-like" evidence="2">
    <location>
        <begin position="147"/>
        <end position="233"/>
    </location>
</feature>
<gene>
    <name evidence="3" type="ORF">MOD07_09570</name>
</gene>
<dbReference type="Pfam" id="PF02517">
    <property type="entry name" value="Rce1-like"/>
    <property type="match status" value="1"/>
</dbReference>
<keyword evidence="1" id="KW-1133">Transmembrane helix</keyword>
<dbReference type="GO" id="GO:0008237">
    <property type="term" value="F:metallopeptidase activity"/>
    <property type="evidence" value="ECO:0007669"/>
    <property type="project" value="UniProtKB-KW"/>
</dbReference>
<feature type="transmembrane region" description="Helical" evidence="1">
    <location>
        <begin position="45"/>
        <end position="67"/>
    </location>
</feature>
<dbReference type="AlphaFoldDB" id="A0AAP3CS83"/>